<gene>
    <name evidence="3" type="ORF">Micbo1qcDRAFT_155636</name>
</gene>
<protein>
    <recommendedName>
        <fullName evidence="5">Cupredoxin</fullName>
    </recommendedName>
</protein>
<evidence type="ECO:0000313" key="4">
    <source>
        <dbReference type="Proteomes" id="UP000070501"/>
    </source>
</evidence>
<organism evidence="3 4">
    <name type="scientific">Microdochium bolleyi</name>
    <dbReference type="NCBI Taxonomy" id="196109"/>
    <lineage>
        <taxon>Eukaryota</taxon>
        <taxon>Fungi</taxon>
        <taxon>Dikarya</taxon>
        <taxon>Ascomycota</taxon>
        <taxon>Pezizomycotina</taxon>
        <taxon>Sordariomycetes</taxon>
        <taxon>Xylariomycetidae</taxon>
        <taxon>Xylariales</taxon>
        <taxon>Microdochiaceae</taxon>
        <taxon>Microdochium</taxon>
    </lineage>
</organism>
<dbReference type="InterPro" id="IPR052953">
    <property type="entry name" value="Ser-rich/MCO-related"/>
</dbReference>
<dbReference type="CDD" id="cd00920">
    <property type="entry name" value="Cupredoxin"/>
    <property type="match status" value="1"/>
</dbReference>
<dbReference type="InParanoid" id="A0A136JII5"/>
<accession>A0A136JII5</accession>
<dbReference type="InterPro" id="IPR008972">
    <property type="entry name" value="Cupredoxin"/>
</dbReference>
<keyword evidence="4" id="KW-1185">Reference proteome</keyword>
<keyword evidence="2" id="KW-0732">Signal</keyword>
<feature type="compositionally biased region" description="Low complexity" evidence="1">
    <location>
        <begin position="223"/>
        <end position="233"/>
    </location>
</feature>
<dbReference type="Gene3D" id="2.60.40.420">
    <property type="entry name" value="Cupredoxins - blue copper proteins"/>
    <property type="match status" value="1"/>
</dbReference>
<feature type="region of interest" description="Disordered" evidence="1">
    <location>
        <begin position="223"/>
        <end position="270"/>
    </location>
</feature>
<proteinExistence type="predicted"/>
<dbReference type="AlphaFoldDB" id="A0A136JII5"/>
<feature type="chain" id="PRO_5007293858" description="Cupredoxin" evidence="2">
    <location>
        <begin position="20"/>
        <end position="320"/>
    </location>
</feature>
<evidence type="ECO:0000256" key="1">
    <source>
        <dbReference type="SAM" id="MobiDB-lite"/>
    </source>
</evidence>
<feature type="compositionally biased region" description="Low complexity" evidence="1">
    <location>
        <begin position="241"/>
        <end position="266"/>
    </location>
</feature>
<dbReference type="OrthoDB" id="1921208at2759"/>
<sequence length="320" mass="30976">MKFSAALALAAAPAALGKAINNVFPDVEARSSHGNAAAAPGNVVVPGLGALPGGTQVIVIWANPGGVAPTTTLHSAITVTQTVTAGAGQQTGGAAPPAAMPTHHVTVGGTAGLVFTPAEIKAAVGDMVVFTFLSKNHTATQSSFAKPCEPLAGGQASGFQPNPDDSIVPAPQVAMQVMTTEPLWFFCNQPGHCGKGMVFSVNPTAEKTHAAFQAAAIAQNGKGAASPITGGAPVAPPAGAAPPADGAANNGTAPVAPPAGGAAPTPGAGGAVETGTGTIQNGQCVCAVQCAAAAFPAPDVQGRGAFGGYAGALPRSMMEK</sequence>
<evidence type="ECO:0000313" key="3">
    <source>
        <dbReference type="EMBL" id="KXJ96926.1"/>
    </source>
</evidence>
<reference evidence="4" key="1">
    <citation type="submission" date="2016-02" db="EMBL/GenBank/DDBJ databases">
        <title>Draft genome sequence of Microdochium bolleyi, a fungal endophyte of beachgrass.</title>
        <authorList>
            <consortium name="DOE Joint Genome Institute"/>
            <person name="David A.S."/>
            <person name="May G."/>
            <person name="Haridas S."/>
            <person name="Lim J."/>
            <person name="Wang M."/>
            <person name="Labutti K."/>
            <person name="Lipzen A."/>
            <person name="Barry K."/>
            <person name="Grigoriev I.V."/>
        </authorList>
    </citation>
    <scope>NUCLEOTIDE SEQUENCE [LARGE SCALE GENOMIC DNA]</scope>
    <source>
        <strain evidence="4">J235TASD1</strain>
    </source>
</reference>
<name>A0A136JII5_9PEZI</name>
<dbReference type="Proteomes" id="UP000070501">
    <property type="component" value="Unassembled WGS sequence"/>
</dbReference>
<dbReference type="STRING" id="196109.A0A136JII5"/>
<evidence type="ECO:0008006" key="5">
    <source>
        <dbReference type="Google" id="ProtNLM"/>
    </source>
</evidence>
<dbReference type="SUPFAM" id="SSF49503">
    <property type="entry name" value="Cupredoxins"/>
    <property type="match status" value="1"/>
</dbReference>
<feature type="signal peptide" evidence="2">
    <location>
        <begin position="1"/>
        <end position="19"/>
    </location>
</feature>
<dbReference type="EMBL" id="KQ964245">
    <property type="protein sequence ID" value="KXJ96926.1"/>
    <property type="molecule type" value="Genomic_DNA"/>
</dbReference>
<dbReference type="PANTHER" id="PTHR34883:SF4">
    <property type="entry name" value="CUPREDOXIN"/>
    <property type="match status" value="1"/>
</dbReference>
<dbReference type="PANTHER" id="PTHR34883">
    <property type="entry name" value="SERINE-RICH PROTEIN, PUTATIVE-RELATED-RELATED"/>
    <property type="match status" value="1"/>
</dbReference>
<evidence type="ECO:0000256" key="2">
    <source>
        <dbReference type="SAM" id="SignalP"/>
    </source>
</evidence>